<accession>A0A172TVZ0</accession>
<reference evidence="1 2" key="2">
    <citation type="journal article" date="2016" name="Int. J. Syst. Evol. Microbiol.">
        <title>Flavisolibacter tropicus sp. nov., isolated from tropical soil.</title>
        <authorList>
            <person name="Lee J.J."/>
            <person name="Kang M.S."/>
            <person name="Kim G.S."/>
            <person name="Lee C.S."/>
            <person name="Lim S."/>
            <person name="Lee J."/>
            <person name="Roh S.H."/>
            <person name="Kang H."/>
            <person name="Ha J.M."/>
            <person name="Bae S."/>
            <person name="Jung H.Y."/>
            <person name="Kim M.K."/>
        </authorList>
    </citation>
    <scope>NUCLEOTIDE SEQUENCE [LARGE SCALE GENOMIC DNA]</scope>
    <source>
        <strain evidence="1 2">LCS9</strain>
    </source>
</reference>
<dbReference type="EMBL" id="CP011390">
    <property type="protein sequence ID" value="ANE51054.1"/>
    <property type="molecule type" value="Genomic_DNA"/>
</dbReference>
<reference evidence="2" key="1">
    <citation type="submission" date="2015-01" db="EMBL/GenBank/DDBJ databases">
        <title>Flavisolibacter sp./LCS9/ whole genome sequencing.</title>
        <authorList>
            <person name="Kim M.K."/>
            <person name="Srinivasan S."/>
            <person name="Lee J.-J."/>
        </authorList>
    </citation>
    <scope>NUCLEOTIDE SEQUENCE [LARGE SCALE GENOMIC DNA]</scope>
    <source>
        <strain evidence="2">LCS9</strain>
    </source>
</reference>
<gene>
    <name evidence="1" type="ORF">SY85_11620</name>
</gene>
<name>A0A172TVZ0_9BACT</name>
<protein>
    <recommendedName>
        <fullName evidence="3">DUF4249 domain-containing protein</fullName>
    </recommendedName>
</protein>
<organism evidence="1 2">
    <name type="scientific">Flavisolibacter tropicus</name>
    <dbReference type="NCBI Taxonomy" id="1492898"/>
    <lineage>
        <taxon>Bacteria</taxon>
        <taxon>Pseudomonadati</taxon>
        <taxon>Bacteroidota</taxon>
        <taxon>Chitinophagia</taxon>
        <taxon>Chitinophagales</taxon>
        <taxon>Chitinophagaceae</taxon>
        <taxon>Flavisolibacter</taxon>
    </lineage>
</organism>
<dbReference type="InterPro" id="IPR025345">
    <property type="entry name" value="DUF4249"/>
</dbReference>
<dbReference type="STRING" id="1492898.SY85_11620"/>
<dbReference type="OrthoDB" id="637707at2"/>
<evidence type="ECO:0000313" key="1">
    <source>
        <dbReference type="EMBL" id="ANE51054.1"/>
    </source>
</evidence>
<dbReference type="KEGG" id="fla:SY85_11620"/>
<dbReference type="AlphaFoldDB" id="A0A172TVZ0"/>
<evidence type="ECO:0008006" key="3">
    <source>
        <dbReference type="Google" id="ProtNLM"/>
    </source>
</evidence>
<dbReference type="Proteomes" id="UP000077177">
    <property type="component" value="Chromosome"/>
</dbReference>
<proteinExistence type="predicted"/>
<dbReference type="Pfam" id="PF14054">
    <property type="entry name" value="DUF4249"/>
    <property type="match status" value="1"/>
</dbReference>
<sequence length="263" mass="28452">MNYILYFFITILSVLFLSSCEKVIDVSVADADKQYVIEGIITNEAEGCQVKISKTKSISETNSFAGVTSAQVKITDENGTATTLTETSTGVYQSSLIGVPGKRYSLQVNIGGKTFSATSQMPQPVSIDSLYVSSMNFTNEKMYYANVAIMDPVEKGNAYRYVQYVNGVKGKDVFLQNDDISNGKKITNSLYGRDNDKLKVGDQIRVELLSIDAAVYKFWLTLSQSATGDGNSASPANPESNINGGALGYFSAQATTSKTVTVE</sequence>
<keyword evidence="2" id="KW-1185">Reference proteome</keyword>
<dbReference type="RefSeq" id="WP_066404657.1">
    <property type="nucleotide sequence ID" value="NZ_CP011390.1"/>
</dbReference>
<evidence type="ECO:0000313" key="2">
    <source>
        <dbReference type="Proteomes" id="UP000077177"/>
    </source>
</evidence>